<dbReference type="AlphaFoldDB" id="A0A3S1AG85"/>
<dbReference type="Proteomes" id="UP000271624">
    <property type="component" value="Unassembled WGS sequence"/>
</dbReference>
<proteinExistence type="predicted"/>
<dbReference type="PANTHER" id="PTHR33877:SF1">
    <property type="entry name" value="TYPE IV METHYL-DIRECTED RESTRICTION ENZYME ECOKMCRA"/>
    <property type="match status" value="1"/>
</dbReference>
<accession>A0A3S1AG85</accession>
<keyword evidence="3" id="KW-1185">Reference proteome</keyword>
<reference evidence="2" key="1">
    <citation type="submission" date="2018-12" db="EMBL/GenBank/DDBJ databases">
        <authorList>
            <person name="Will S."/>
            <person name="Neumann-Schaal M."/>
            <person name="Henke P."/>
        </authorList>
    </citation>
    <scope>NUCLEOTIDE SEQUENCE</scope>
    <source>
        <strain evidence="2">PCC 7102</strain>
    </source>
</reference>
<gene>
    <name evidence="2" type="ORF">DSM106972_076010</name>
</gene>
<dbReference type="GO" id="GO:0003676">
    <property type="term" value="F:nucleic acid binding"/>
    <property type="evidence" value="ECO:0007669"/>
    <property type="project" value="InterPro"/>
</dbReference>
<sequence>MTISSSTQELVRKRAEYRCEYCRYPEFLSTSPLTIDHIDPKSLGGSDDADNLALACRRCNERHYNFTVGTDPETKEEVTLFNPRRQKWSDHFIWSEDATKIIGLTPTGRATCNRLDLNDERRADRFIQKSRRFWAQGGFHPQE</sequence>
<evidence type="ECO:0000313" key="2">
    <source>
        <dbReference type="EMBL" id="RUT00153.1"/>
    </source>
</evidence>
<dbReference type="Pfam" id="PF01844">
    <property type="entry name" value="HNH"/>
    <property type="match status" value="1"/>
</dbReference>
<dbReference type="CDD" id="cd00085">
    <property type="entry name" value="HNHc"/>
    <property type="match status" value="1"/>
</dbReference>
<feature type="domain" description="HNH nuclease" evidence="1">
    <location>
        <begin position="6"/>
        <end position="61"/>
    </location>
</feature>
<dbReference type="PANTHER" id="PTHR33877">
    <property type="entry name" value="SLL1193 PROTEIN"/>
    <property type="match status" value="1"/>
</dbReference>
<dbReference type="InterPro" id="IPR052892">
    <property type="entry name" value="NA-targeting_endonuclease"/>
</dbReference>
<dbReference type="InterPro" id="IPR003615">
    <property type="entry name" value="HNH_nuc"/>
</dbReference>
<dbReference type="EMBL" id="RSCL01000025">
    <property type="protein sequence ID" value="RUT00153.1"/>
    <property type="molecule type" value="Genomic_DNA"/>
</dbReference>
<evidence type="ECO:0000313" key="3">
    <source>
        <dbReference type="Proteomes" id="UP000271624"/>
    </source>
</evidence>
<dbReference type="SMART" id="SM00507">
    <property type="entry name" value="HNHc"/>
    <property type="match status" value="1"/>
</dbReference>
<comment type="caution">
    <text evidence="2">The sequence shown here is derived from an EMBL/GenBank/DDBJ whole genome shotgun (WGS) entry which is preliminary data.</text>
</comment>
<dbReference type="Gene3D" id="1.10.30.50">
    <property type="match status" value="1"/>
</dbReference>
<reference evidence="2" key="2">
    <citation type="journal article" date="2019" name="Genome Biol. Evol.">
        <title>Day and night: Metabolic profiles and evolutionary relationships of six axenic non-marine cyanobacteria.</title>
        <authorList>
            <person name="Will S.E."/>
            <person name="Henke P."/>
            <person name="Boedeker C."/>
            <person name="Huang S."/>
            <person name="Brinkmann H."/>
            <person name="Rohde M."/>
            <person name="Jarek M."/>
            <person name="Friedl T."/>
            <person name="Seufert S."/>
            <person name="Schumacher M."/>
            <person name="Overmann J."/>
            <person name="Neumann-Schaal M."/>
            <person name="Petersen J."/>
        </authorList>
    </citation>
    <scope>NUCLEOTIDE SEQUENCE [LARGE SCALE GENOMIC DNA]</scope>
    <source>
        <strain evidence="2">PCC 7102</strain>
    </source>
</reference>
<organism evidence="2 3">
    <name type="scientific">Dulcicalothrix desertica PCC 7102</name>
    <dbReference type="NCBI Taxonomy" id="232991"/>
    <lineage>
        <taxon>Bacteria</taxon>
        <taxon>Bacillati</taxon>
        <taxon>Cyanobacteriota</taxon>
        <taxon>Cyanophyceae</taxon>
        <taxon>Nostocales</taxon>
        <taxon>Calotrichaceae</taxon>
        <taxon>Dulcicalothrix</taxon>
    </lineage>
</organism>
<name>A0A3S1AG85_9CYAN</name>
<evidence type="ECO:0000259" key="1">
    <source>
        <dbReference type="SMART" id="SM00507"/>
    </source>
</evidence>
<dbReference type="GO" id="GO:0004519">
    <property type="term" value="F:endonuclease activity"/>
    <property type="evidence" value="ECO:0007669"/>
    <property type="project" value="InterPro"/>
</dbReference>
<protein>
    <recommendedName>
        <fullName evidence="1">HNH nuclease domain-containing protein</fullName>
    </recommendedName>
</protein>
<dbReference type="OrthoDB" id="514018at2"/>
<dbReference type="RefSeq" id="WP_127085686.1">
    <property type="nucleotide sequence ID" value="NZ_RSCL01000025.1"/>
</dbReference>
<dbReference type="GO" id="GO:0008270">
    <property type="term" value="F:zinc ion binding"/>
    <property type="evidence" value="ECO:0007669"/>
    <property type="project" value="InterPro"/>
</dbReference>
<dbReference type="InterPro" id="IPR002711">
    <property type="entry name" value="HNH"/>
</dbReference>